<gene>
    <name evidence="1" type="ORF">HMPREF9418_1815</name>
</gene>
<sequence length="39" mass="4654">MRIFKVLKRSSENGFKGISGYRFSDDLFQRFEGRLKRPS</sequence>
<organism evidence="1 2">
    <name type="scientific">Neisseria macacae ATCC 33926</name>
    <dbReference type="NCBI Taxonomy" id="997348"/>
    <lineage>
        <taxon>Bacteria</taxon>
        <taxon>Pseudomonadati</taxon>
        <taxon>Pseudomonadota</taxon>
        <taxon>Betaproteobacteria</taxon>
        <taxon>Neisseriales</taxon>
        <taxon>Neisseriaceae</taxon>
        <taxon>Neisseria</taxon>
    </lineage>
</organism>
<protein>
    <submittedName>
        <fullName evidence="1">Uncharacterized protein</fullName>
    </submittedName>
</protein>
<proteinExistence type="predicted"/>
<evidence type="ECO:0000313" key="1">
    <source>
        <dbReference type="EMBL" id="EGQ76564.1"/>
    </source>
</evidence>
<dbReference type="AlphaFoldDB" id="A0AA36XK51"/>
<accession>A0AA36XK51</accession>
<dbReference type="EMBL" id="AFQE01000086">
    <property type="protein sequence ID" value="EGQ76564.1"/>
    <property type="molecule type" value="Genomic_DNA"/>
</dbReference>
<reference evidence="1 2" key="1">
    <citation type="submission" date="2011-05" db="EMBL/GenBank/DDBJ databases">
        <authorList>
            <person name="Muzny D."/>
            <person name="Qin X."/>
            <person name="Deng J."/>
            <person name="Jiang H."/>
            <person name="Liu Y."/>
            <person name="Qu J."/>
            <person name="Song X.-Z."/>
            <person name="Zhang L."/>
            <person name="Thornton R."/>
            <person name="Coyle M."/>
            <person name="Francisco L."/>
            <person name="Jackson L."/>
            <person name="Javaid M."/>
            <person name="Korchina V."/>
            <person name="Kovar C."/>
            <person name="Mata R."/>
            <person name="Mathew T."/>
            <person name="Ngo R."/>
            <person name="Nguyen L."/>
            <person name="Nguyen N."/>
            <person name="Okwuonu G."/>
            <person name="Ongeri F."/>
            <person name="Pham C."/>
            <person name="Simmons D."/>
            <person name="Wilczek-Boney K."/>
            <person name="Hale W."/>
            <person name="Jakkamsetti A."/>
            <person name="Pham P."/>
            <person name="Ruth R."/>
            <person name="San Lucas F."/>
            <person name="Warren J."/>
            <person name="Zhang J."/>
            <person name="Zhao Z."/>
            <person name="Zhou C."/>
            <person name="Zhu D."/>
            <person name="Lee S."/>
            <person name="Bess C."/>
            <person name="Blankenburg K."/>
            <person name="Forbes L."/>
            <person name="Fu Q."/>
            <person name="Gubbala S."/>
            <person name="Hirani K."/>
            <person name="Jayaseelan J.C."/>
            <person name="Lara F."/>
            <person name="Munidasa M."/>
            <person name="Palculict T."/>
            <person name="Patil S."/>
            <person name="Pu L.-L."/>
            <person name="Saada N."/>
            <person name="Tang L."/>
            <person name="Weissenberger G."/>
            <person name="Zhu Y."/>
            <person name="Hemphill L."/>
            <person name="Shang Y."/>
            <person name="Youmans B."/>
            <person name="Ayvaz T."/>
            <person name="Ross M."/>
            <person name="Santibanez J."/>
            <person name="Aqrawi P."/>
            <person name="Gross S."/>
            <person name="Joshi V."/>
            <person name="Fowler G."/>
            <person name="Nazareth L."/>
            <person name="Reid J."/>
            <person name="Worley K."/>
            <person name="Petrosino J."/>
            <person name="Highlander S."/>
            <person name="Gibbs R."/>
        </authorList>
    </citation>
    <scope>NUCLEOTIDE SEQUENCE [LARGE SCALE GENOMIC DNA]</scope>
    <source>
        <strain evidence="1 2">ATCC 33926</strain>
    </source>
</reference>
<dbReference type="Proteomes" id="UP000004982">
    <property type="component" value="Unassembled WGS sequence"/>
</dbReference>
<name>A0AA36XK51_9NEIS</name>
<evidence type="ECO:0000313" key="2">
    <source>
        <dbReference type="Proteomes" id="UP000004982"/>
    </source>
</evidence>
<comment type="caution">
    <text evidence="1">The sequence shown here is derived from an EMBL/GenBank/DDBJ whole genome shotgun (WGS) entry which is preliminary data.</text>
</comment>